<evidence type="ECO:0000259" key="1">
    <source>
        <dbReference type="Pfam" id="PF18545"/>
    </source>
</evidence>
<gene>
    <name evidence="2" type="ORF">ACFQMA_18020</name>
</gene>
<dbReference type="AlphaFoldDB" id="A0ABD5Y871"/>
<proteinExistence type="predicted"/>
<dbReference type="Proteomes" id="UP001596432">
    <property type="component" value="Unassembled WGS sequence"/>
</dbReference>
<protein>
    <submittedName>
        <fullName evidence="2">HalOD1 output domain-containing protein</fullName>
    </submittedName>
</protein>
<organism evidence="2 3">
    <name type="scientific">Halosimplex aquaticum</name>
    <dbReference type="NCBI Taxonomy" id="3026162"/>
    <lineage>
        <taxon>Archaea</taxon>
        <taxon>Methanobacteriati</taxon>
        <taxon>Methanobacteriota</taxon>
        <taxon>Stenosarchaea group</taxon>
        <taxon>Halobacteria</taxon>
        <taxon>Halobacteriales</taxon>
        <taxon>Haloarculaceae</taxon>
        <taxon>Halosimplex</taxon>
    </lineage>
</organism>
<dbReference type="RefSeq" id="WP_274322799.1">
    <property type="nucleotide sequence ID" value="NZ_CP118158.1"/>
</dbReference>
<accession>A0ABD5Y871</accession>
<evidence type="ECO:0000313" key="2">
    <source>
        <dbReference type="EMBL" id="MFC7141722.1"/>
    </source>
</evidence>
<comment type="caution">
    <text evidence="2">The sequence shown here is derived from an EMBL/GenBank/DDBJ whole genome shotgun (WGS) entry which is preliminary data.</text>
</comment>
<name>A0ABD5Y871_9EURY</name>
<evidence type="ECO:0000313" key="3">
    <source>
        <dbReference type="Proteomes" id="UP001596432"/>
    </source>
</evidence>
<dbReference type="InterPro" id="IPR040624">
    <property type="entry name" value="HalOD1"/>
</dbReference>
<dbReference type="GeneID" id="96992396"/>
<dbReference type="Pfam" id="PF18545">
    <property type="entry name" value="HalOD1"/>
    <property type="match status" value="1"/>
</dbReference>
<feature type="domain" description="Halobacterial output" evidence="1">
    <location>
        <begin position="12"/>
        <end position="80"/>
    </location>
</feature>
<keyword evidence="3" id="KW-1185">Reference proteome</keyword>
<dbReference type="EMBL" id="JBHTAS010000001">
    <property type="protein sequence ID" value="MFC7141722.1"/>
    <property type="molecule type" value="Genomic_DNA"/>
</dbReference>
<sequence length="93" mass="10162">MIEVVEYDIPADESVGHAVIRTVSDFKDCPITSLPPLQTVIDVDALNKIFESDSNKDPHVIFNYTGLSISICSSGFLTVNTCHPVPHETKSDS</sequence>
<reference evidence="2 3" key="1">
    <citation type="journal article" date="2019" name="Int. J. Syst. Evol. Microbiol.">
        <title>The Global Catalogue of Microorganisms (GCM) 10K type strain sequencing project: providing services to taxonomists for standard genome sequencing and annotation.</title>
        <authorList>
            <consortium name="The Broad Institute Genomics Platform"/>
            <consortium name="The Broad Institute Genome Sequencing Center for Infectious Disease"/>
            <person name="Wu L."/>
            <person name="Ma J."/>
        </authorList>
    </citation>
    <scope>NUCLEOTIDE SEQUENCE [LARGE SCALE GENOMIC DNA]</scope>
    <source>
        <strain evidence="2 3">XZYJT29</strain>
    </source>
</reference>